<feature type="transmembrane region" description="Helical" evidence="9">
    <location>
        <begin position="284"/>
        <end position="304"/>
    </location>
</feature>
<feature type="compositionally biased region" description="Polar residues" evidence="8">
    <location>
        <begin position="17"/>
        <end position="38"/>
    </location>
</feature>
<dbReference type="PROSITE" id="PS50267">
    <property type="entry name" value="NA_NEUROTRAN_SYMP_3"/>
    <property type="match status" value="1"/>
</dbReference>
<evidence type="ECO:0000256" key="4">
    <source>
        <dbReference type="ARBA" id="ARBA00022989"/>
    </source>
</evidence>
<gene>
    <name evidence="10" type="ORF">mPipKuh1_016160</name>
</gene>
<dbReference type="EMBL" id="JACAGB010000084">
    <property type="protein sequence ID" value="KAF6273801.1"/>
    <property type="molecule type" value="Genomic_DNA"/>
</dbReference>
<feature type="binding site" evidence="6">
    <location>
        <position position="371"/>
    </location>
    <ligand>
        <name>Na(+)</name>
        <dbReference type="ChEBI" id="CHEBI:29101"/>
        <label>1</label>
    </ligand>
</feature>
<keyword evidence="7" id="KW-0769">Symport</keyword>
<feature type="compositionally biased region" description="Basic and acidic residues" evidence="8">
    <location>
        <begin position="687"/>
        <end position="702"/>
    </location>
</feature>
<feature type="transmembrane region" description="Helical" evidence="9">
    <location>
        <begin position="366"/>
        <end position="390"/>
    </location>
</feature>
<name>A0A7J7RCE0_PIPKU</name>
<keyword evidence="11" id="KW-1185">Reference proteome</keyword>
<organism evidence="10 11">
    <name type="scientific">Pipistrellus kuhlii</name>
    <name type="common">Kuhl's pipistrelle</name>
    <dbReference type="NCBI Taxonomy" id="59472"/>
    <lineage>
        <taxon>Eukaryota</taxon>
        <taxon>Metazoa</taxon>
        <taxon>Chordata</taxon>
        <taxon>Craniata</taxon>
        <taxon>Vertebrata</taxon>
        <taxon>Euteleostomi</taxon>
        <taxon>Mammalia</taxon>
        <taxon>Eutheria</taxon>
        <taxon>Laurasiatheria</taxon>
        <taxon>Chiroptera</taxon>
        <taxon>Yangochiroptera</taxon>
        <taxon>Vespertilionidae</taxon>
        <taxon>Pipistrellus</taxon>
    </lineage>
</organism>
<keyword evidence="3 7" id="KW-0812">Transmembrane</keyword>
<keyword evidence="6" id="KW-0915">Sodium</keyword>
<keyword evidence="6" id="KW-0479">Metal-binding</keyword>
<evidence type="ECO:0000256" key="2">
    <source>
        <dbReference type="ARBA" id="ARBA00022448"/>
    </source>
</evidence>
<evidence type="ECO:0000256" key="3">
    <source>
        <dbReference type="ARBA" id="ARBA00022692"/>
    </source>
</evidence>
<dbReference type="Proteomes" id="UP000558488">
    <property type="component" value="Unassembled WGS sequence"/>
</dbReference>
<comment type="similarity">
    <text evidence="7">Belongs to the sodium:neurotransmitter symporter (SNF) (TC 2.A.22) family.</text>
</comment>
<dbReference type="PANTHER" id="PTHR11616:SF100">
    <property type="entry name" value="TRANSPORTER"/>
    <property type="match status" value="1"/>
</dbReference>
<comment type="caution">
    <text evidence="10">The sequence shown here is derived from an EMBL/GenBank/DDBJ whole genome shotgun (WGS) entry which is preliminary data.</text>
</comment>
<evidence type="ECO:0000256" key="8">
    <source>
        <dbReference type="SAM" id="MobiDB-lite"/>
    </source>
</evidence>
<keyword evidence="4 9" id="KW-1133">Transmembrane helix</keyword>
<dbReference type="GO" id="GO:0006865">
    <property type="term" value="P:amino acid transport"/>
    <property type="evidence" value="ECO:0007669"/>
    <property type="project" value="TreeGrafter"/>
</dbReference>
<sequence length="720" mass="80541">MTSVLRNTEPQEEKARMSQSPDFTTSSNFKAKTATTSAPPMEHAPPTKNTLELPAEEELIMEEQSLYGLDEELEKTLEAIYRDEPKDDCLTSRPSWANKAEYLLAQVGYSVGLSTIWRFPYLCLHNGGGSFIIIYMFMLALVGVPLLVMEIALGQRLHQGSIGVWKNMTPWCSGVGYSSFMVCFVVGLYYSVLMAWSLYYLVQSFQSPLPWAMCPFLNNSSSFDPECSRTASTTYFWYRHVLRTTDEIELGGLPAMHLCISLLVTWLIICISLVRGLKSTGKMLYVSVLLPYIIFVCVLIRSLMLKGADFGIRSLLAAQVPALYSVDVWRRTGNHLFLSMGSGFGCFTAISSYIPRSNNCIMDASAVALLNLLISVTATVFVFATMGYLATVNSEKCYVKNAERVMNLVTAGVLPPELRLPESLFRHMSYTYPRWFGNLPEPVRVVAQPYLSNCDLSEQLKEVMEGPGVAFVAFTEIIAVFAGSTFWAIIVFLFLVATGLSTMQGIMQGIITPLLDTFAVTRRHSTLLTVGVCTSMSLGSFFFVQPAGSYYVNLLDDYWASLPLFVILIVENVSMAWIYGARRFHADLIIILGRPISSVYRWLWSLVSPLLLLVLFVIILIHLYLRPITYMAWNSSISNEVLQSYPPWGKALLGLLTSLTVLPIPVCAAYILLHKMPPPPAGAMQHPDTDFFKGDAKEENQKTRLRLSPGQIKRKTSKFR</sequence>
<feature type="transmembrane region" description="Helical" evidence="9">
    <location>
        <begin position="132"/>
        <end position="153"/>
    </location>
</feature>
<dbReference type="PRINTS" id="PR00176">
    <property type="entry name" value="NANEUSMPORT"/>
</dbReference>
<protein>
    <recommendedName>
        <fullName evidence="7">Transporter</fullName>
    </recommendedName>
</protein>
<evidence type="ECO:0000256" key="7">
    <source>
        <dbReference type="RuleBase" id="RU003732"/>
    </source>
</evidence>
<reference evidence="10 11" key="1">
    <citation type="journal article" date="2020" name="Nature">
        <title>Six reference-quality genomes reveal evolution of bat adaptations.</title>
        <authorList>
            <person name="Jebb D."/>
            <person name="Huang Z."/>
            <person name="Pippel M."/>
            <person name="Hughes G.M."/>
            <person name="Lavrichenko K."/>
            <person name="Devanna P."/>
            <person name="Winkler S."/>
            <person name="Jermiin L.S."/>
            <person name="Skirmuntt E.C."/>
            <person name="Katzourakis A."/>
            <person name="Burkitt-Gray L."/>
            <person name="Ray D.A."/>
            <person name="Sullivan K.A.M."/>
            <person name="Roscito J.G."/>
            <person name="Kirilenko B.M."/>
            <person name="Davalos L.M."/>
            <person name="Corthals A.P."/>
            <person name="Power M.L."/>
            <person name="Jones G."/>
            <person name="Ransome R.D."/>
            <person name="Dechmann D.K.N."/>
            <person name="Locatelli A.G."/>
            <person name="Puechmaille S.J."/>
            <person name="Fedrigo O."/>
            <person name="Jarvis E.D."/>
            <person name="Hiller M."/>
            <person name="Vernes S.C."/>
            <person name="Myers E.W."/>
            <person name="Teeling E.C."/>
        </authorList>
    </citation>
    <scope>NUCLEOTIDE SEQUENCE [LARGE SCALE GENOMIC DNA]</scope>
    <source>
        <strain evidence="10">MPipKuh1</strain>
        <tissue evidence="10">Flight muscle</tissue>
    </source>
</reference>
<feature type="transmembrane region" description="Helical" evidence="9">
    <location>
        <begin position="651"/>
        <end position="673"/>
    </location>
</feature>
<dbReference type="InterPro" id="IPR000175">
    <property type="entry name" value="Na/ntran_symport"/>
</dbReference>
<dbReference type="GO" id="GO:0035725">
    <property type="term" value="P:sodium ion transmembrane transport"/>
    <property type="evidence" value="ECO:0007669"/>
    <property type="project" value="TreeGrafter"/>
</dbReference>
<dbReference type="PROSITE" id="PS00754">
    <property type="entry name" value="NA_NEUROTRAN_SYMP_2"/>
    <property type="match status" value="1"/>
</dbReference>
<evidence type="ECO:0000256" key="9">
    <source>
        <dbReference type="SAM" id="Phobius"/>
    </source>
</evidence>
<feature type="binding site" evidence="6">
    <location>
        <position position="108"/>
    </location>
    <ligand>
        <name>Na(+)</name>
        <dbReference type="ChEBI" id="CHEBI:29101"/>
        <label>1</label>
    </ligand>
</feature>
<evidence type="ECO:0000256" key="6">
    <source>
        <dbReference type="PIRSR" id="PIRSR600175-1"/>
    </source>
</evidence>
<feature type="transmembrane region" description="Helical" evidence="9">
    <location>
        <begin position="469"/>
        <end position="496"/>
    </location>
</feature>
<feature type="transmembrane region" description="Helical" evidence="9">
    <location>
        <begin position="527"/>
        <end position="552"/>
    </location>
</feature>
<feature type="transmembrane region" description="Helical" evidence="9">
    <location>
        <begin position="102"/>
        <end position="120"/>
    </location>
</feature>
<dbReference type="InterPro" id="IPR037272">
    <property type="entry name" value="SNS_sf"/>
</dbReference>
<feature type="transmembrane region" description="Helical" evidence="9">
    <location>
        <begin position="336"/>
        <end position="354"/>
    </location>
</feature>
<evidence type="ECO:0000256" key="1">
    <source>
        <dbReference type="ARBA" id="ARBA00004141"/>
    </source>
</evidence>
<keyword evidence="5 9" id="KW-0472">Membrane</keyword>
<dbReference type="SUPFAM" id="SSF161070">
    <property type="entry name" value="SNF-like"/>
    <property type="match status" value="1"/>
</dbReference>
<proteinExistence type="inferred from homology"/>
<dbReference type="GO" id="GO:0015293">
    <property type="term" value="F:symporter activity"/>
    <property type="evidence" value="ECO:0007669"/>
    <property type="project" value="UniProtKB-KW"/>
</dbReference>
<dbReference type="AlphaFoldDB" id="A0A7J7RCE0"/>
<dbReference type="Pfam" id="PF00209">
    <property type="entry name" value="SNF"/>
    <property type="match status" value="1"/>
</dbReference>
<feature type="binding site" evidence="6">
    <location>
        <position position="339"/>
    </location>
    <ligand>
        <name>Na(+)</name>
        <dbReference type="ChEBI" id="CHEBI:29101"/>
        <label>1</label>
    </ligand>
</feature>
<feature type="binding site" evidence="6">
    <location>
        <position position="111"/>
    </location>
    <ligand>
        <name>Na(+)</name>
        <dbReference type="ChEBI" id="CHEBI:29101"/>
        <label>1</label>
    </ligand>
</feature>
<feature type="transmembrane region" description="Helical" evidence="9">
    <location>
        <begin position="558"/>
        <end position="581"/>
    </location>
</feature>
<evidence type="ECO:0000313" key="10">
    <source>
        <dbReference type="EMBL" id="KAF6273801.1"/>
    </source>
</evidence>
<feature type="region of interest" description="Disordered" evidence="8">
    <location>
        <begin position="687"/>
        <end position="720"/>
    </location>
</feature>
<dbReference type="GO" id="GO:0005886">
    <property type="term" value="C:plasma membrane"/>
    <property type="evidence" value="ECO:0007669"/>
    <property type="project" value="TreeGrafter"/>
</dbReference>
<feature type="transmembrane region" description="Helical" evidence="9">
    <location>
        <begin position="174"/>
        <end position="202"/>
    </location>
</feature>
<accession>A0A7J7RCE0</accession>
<keyword evidence="2 7" id="KW-0813">Transport</keyword>
<dbReference type="NCBIfam" id="NF037979">
    <property type="entry name" value="Na_transp"/>
    <property type="match status" value="1"/>
</dbReference>
<dbReference type="PROSITE" id="PS00610">
    <property type="entry name" value="NA_NEUROTRAN_SYMP_1"/>
    <property type="match status" value="1"/>
</dbReference>
<evidence type="ECO:0000313" key="11">
    <source>
        <dbReference type="Proteomes" id="UP000558488"/>
    </source>
</evidence>
<evidence type="ECO:0000256" key="5">
    <source>
        <dbReference type="ARBA" id="ARBA00023136"/>
    </source>
</evidence>
<feature type="transmembrane region" description="Helical" evidence="9">
    <location>
        <begin position="602"/>
        <end position="625"/>
    </location>
</feature>
<dbReference type="GO" id="GO:0046872">
    <property type="term" value="F:metal ion binding"/>
    <property type="evidence" value="ECO:0007669"/>
    <property type="project" value="UniProtKB-KW"/>
</dbReference>
<feature type="transmembrane region" description="Helical" evidence="9">
    <location>
        <begin position="255"/>
        <end position="277"/>
    </location>
</feature>
<dbReference type="PANTHER" id="PTHR11616">
    <property type="entry name" value="SODIUM/CHLORIDE DEPENDENT TRANSPORTER"/>
    <property type="match status" value="1"/>
</dbReference>
<feature type="region of interest" description="Disordered" evidence="8">
    <location>
        <begin position="1"/>
        <end position="48"/>
    </location>
</feature>
<comment type="subcellular location">
    <subcellularLocation>
        <location evidence="1">Membrane</location>
        <topology evidence="1">Multi-pass membrane protein</topology>
    </subcellularLocation>
</comment>